<comment type="caution">
    <text evidence="2">The sequence shown here is derived from an EMBL/GenBank/DDBJ whole genome shotgun (WGS) entry which is preliminary data.</text>
</comment>
<accession>A0A4Y3R0G9</accession>
<sequence length="55" mass="5777">MAAGVESIRIKQAARLEAAQQATAEIDDIAAKVRGSGRDRRERGPGEGGGGDRRD</sequence>
<dbReference type="Proteomes" id="UP000319210">
    <property type="component" value="Unassembled WGS sequence"/>
</dbReference>
<organism evidence="2 3">
    <name type="scientific">Streptomyces cacaoi</name>
    <dbReference type="NCBI Taxonomy" id="1898"/>
    <lineage>
        <taxon>Bacteria</taxon>
        <taxon>Bacillati</taxon>
        <taxon>Actinomycetota</taxon>
        <taxon>Actinomycetes</taxon>
        <taxon>Kitasatosporales</taxon>
        <taxon>Streptomycetaceae</taxon>
        <taxon>Streptomyces</taxon>
    </lineage>
</organism>
<evidence type="ECO:0000313" key="2">
    <source>
        <dbReference type="EMBL" id="GEB50972.1"/>
    </source>
</evidence>
<keyword evidence="3" id="KW-1185">Reference proteome</keyword>
<dbReference type="AlphaFoldDB" id="A0A4Y3R0G9"/>
<protein>
    <submittedName>
        <fullName evidence="2">Uncharacterized protein</fullName>
    </submittedName>
</protein>
<name>A0A4Y3R0G9_STRCI</name>
<feature type="region of interest" description="Disordered" evidence="1">
    <location>
        <begin position="29"/>
        <end position="55"/>
    </location>
</feature>
<dbReference type="EMBL" id="BJMM01000017">
    <property type="protein sequence ID" value="GEB50972.1"/>
    <property type="molecule type" value="Genomic_DNA"/>
</dbReference>
<proteinExistence type="predicted"/>
<feature type="compositionally biased region" description="Basic and acidic residues" evidence="1">
    <location>
        <begin position="36"/>
        <end position="55"/>
    </location>
</feature>
<evidence type="ECO:0000313" key="3">
    <source>
        <dbReference type="Proteomes" id="UP000319210"/>
    </source>
</evidence>
<gene>
    <name evidence="2" type="ORF">SCA03_35230</name>
</gene>
<reference evidence="2 3" key="1">
    <citation type="submission" date="2019-06" db="EMBL/GenBank/DDBJ databases">
        <title>Whole genome shotgun sequence of Streptomyces cacaoi subsp. cacaoi NBRC 12748.</title>
        <authorList>
            <person name="Hosoyama A."/>
            <person name="Uohara A."/>
            <person name="Ohji S."/>
            <person name="Ichikawa N."/>
        </authorList>
    </citation>
    <scope>NUCLEOTIDE SEQUENCE [LARGE SCALE GENOMIC DNA]</scope>
    <source>
        <strain evidence="2 3">NBRC 12748</strain>
    </source>
</reference>
<evidence type="ECO:0000256" key="1">
    <source>
        <dbReference type="SAM" id="MobiDB-lite"/>
    </source>
</evidence>